<accession>A0A5E7RVW1</accession>
<dbReference type="RefSeq" id="WP_150785556.1">
    <property type="nucleotide sequence ID" value="NZ_CABVJF010000002.1"/>
</dbReference>
<evidence type="ECO:0000313" key="2">
    <source>
        <dbReference type="EMBL" id="VVP78476.1"/>
    </source>
</evidence>
<dbReference type="Proteomes" id="UP000381378">
    <property type="component" value="Unassembled WGS sequence"/>
</dbReference>
<protein>
    <recommendedName>
        <fullName evidence="1">DNA circulation N-terminal domain-containing protein</fullName>
    </recommendedName>
</protein>
<dbReference type="EMBL" id="CABVJF010000002">
    <property type="protein sequence ID" value="VVP78476.1"/>
    <property type="molecule type" value="Genomic_DNA"/>
</dbReference>
<dbReference type="OrthoDB" id="378644at2"/>
<dbReference type="AlphaFoldDB" id="A0A5E7RVW1"/>
<dbReference type="InterPro" id="IPR009826">
    <property type="entry name" value="DNA_circ_N"/>
</dbReference>
<dbReference type="Pfam" id="PF07157">
    <property type="entry name" value="DNA_circ_N"/>
    <property type="match status" value="1"/>
</dbReference>
<feature type="domain" description="DNA circulation N-terminal" evidence="1">
    <location>
        <begin position="9"/>
        <end position="94"/>
    </location>
</feature>
<evidence type="ECO:0000313" key="3">
    <source>
        <dbReference type="Proteomes" id="UP000381378"/>
    </source>
</evidence>
<name>A0A5E7RVW1_PSEFL</name>
<evidence type="ECO:0000259" key="1">
    <source>
        <dbReference type="Pfam" id="PF07157"/>
    </source>
</evidence>
<sequence length="419" mass="44125">MSEWRERKQAASFRGVPFLVDSDSVPVGRRTQLHEYPQRDQPFVEDLGRRTRQYKFSGFVAGDDFLAQRDRLLTALDAAGPGELVHPWFGRLTVTAGECELSHARNELGMARFNLVFIDGMLEFPVQSPNTRRALAAQAPSLLGSIKDRFNTAMAPVDLARQRTSAVRSAVSGALGFALKFLSPGSALGSDIGGLVSSLMNGPGAFADSLLSGISGLERSFSGYGSSGSFNGSRSTAAELSALQASAPIPADPEVATIQTAVIGLVQDAALLDVLLDMAEVPVAVSQGVSAPAAVDVQLAQQGATVEAGTEVETAVPVADDVLAVRDAISEAVWSVAGESPPDHFGALSEARVALDRHLTEVARSGVGLRVYAPVETVSALVLAHALYGDARRSGEIVARNRVRHPGFVPATELQVAKT</sequence>
<gene>
    <name evidence="2" type="ORF">PS928_00484</name>
</gene>
<reference evidence="2 3" key="1">
    <citation type="submission" date="2019-09" db="EMBL/GenBank/DDBJ databases">
        <authorList>
            <person name="Chandra G."/>
            <person name="Truman W A."/>
        </authorList>
    </citation>
    <scope>NUCLEOTIDE SEQUENCE [LARGE SCALE GENOMIC DNA]</scope>
    <source>
        <strain evidence="2">PS928</strain>
    </source>
</reference>
<proteinExistence type="predicted"/>
<organism evidence="2 3">
    <name type="scientific">Pseudomonas fluorescens</name>
    <dbReference type="NCBI Taxonomy" id="294"/>
    <lineage>
        <taxon>Bacteria</taxon>
        <taxon>Pseudomonadati</taxon>
        <taxon>Pseudomonadota</taxon>
        <taxon>Gammaproteobacteria</taxon>
        <taxon>Pseudomonadales</taxon>
        <taxon>Pseudomonadaceae</taxon>
        <taxon>Pseudomonas</taxon>
    </lineage>
</organism>